<proteinExistence type="predicted"/>
<keyword evidence="2" id="KW-1185">Reference proteome</keyword>
<evidence type="ECO:0000313" key="1">
    <source>
        <dbReference type="EMBL" id="RPB23520.1"/>
    </source>
</evidence>
<evidence type="ECO:0000313" key="2">
    <source>
        <dbReference type="Proteomes" id="UP000267821"/>
    </source>
</evidence>
<dbReference type="Pfam" id="PF05742">
    <property type="entry name" value="TANGO2"/>
    <property type="match status" value="1"/>
</dbReference>
<dbReference type="Proteomes" id="UP000267821">
    <property type="component" value="Unassembled WGS sequence"/>
</dbReference>
<accession>A0A3N4LL36</accession>
<name>A0A3N4LL36_9PEZI</name>
<dbReference type="OrthoDB" id="191601at2759"/>
<dbReference type="PANTHER" id="PTHR17985:SF8">
    <property type="entry name" value="TRANSPORT AND GOLGI ORGANIZATION PROTEIN 2 HOMOLOG"/>
    <property type="match status" value="1"/>
</dbReference>
<gene>
    <name evidence="1" type="ORF">L211DRAFT_809277</name>
</gene>
<dbReference type="FunCoup" id="A0A3N4LL36">
    <property type="interactions" value="366"/>
</dbReference>
<dbReference type="PANTHER" id="PTHR17985">
    <property type="entry name" value="SER/THR-RICH PROTEIN T10 IN DGCR REGION"/>
    <property type="match status" value="1"/>
</dbReference>
<dbReference type="STRING" id="1051890.A0A3N4LL36"/>
<dbReference type="EMBL" id="ML121546">
    <property type="protein sequence ID" value="RPB23520.1"/>
    <property type="molecule type" value="Genomic_DNA"/>
</dbReference>
<reference evidence="1 2" key="1">
    <citation type="journal article" date="2018" name="Nat. Ecol. Evol.">
        <title>Pezizomycetes genomes reveal the molecular basis of ectomycorrhizal truffle lifestyle.</title>
        <authorList>
            <person name="Murat C."/>
            <person name="Payen T."/>
            <person name="Noel B."/>
            <person name="Kuo A."/>
            <person name="Morin E."/>
            <person name="Chen J."/>
            <person name="Kohler A."/>
            <person name="Krizsan K."/>
            <person name="Balestrini R."/>
            <person name="Da Silva C."/>
            <person name="Montanini B."/>
            <person name="Hainaut M."/>
            <person name="Levati E."/>
            <person name="Barry K.W."/>
            <person name="Belfiori B."/>
            <person name="Cichocki N."/>
            <person name="Clum A."/>
            <person name="Dockter R.B."/>
            <person name="Fauchery L."/>
            <person name="Guy J."/>
            <person name="Iotti M."/>
            <person name="Le Tacon F."/>
            <person name="Lindquist E.A."/>
            <person name="Lipzen A."/>
            <person name="Malagnac F."/>
            <person name="Mello A."/>
            <person name="Molinier V."/>
            <person name="Miyauchi S."/>
            <person name="Poulain J."/>
            <person name="Riccioni C."/>
            <person name="Rubini A."/>
            <person name="Sitrit Y."/>
            <person name="Splivallo R."/>
            <person name="Traeger S."/>
            <person name="Wang M."/>
            <person name="Zifcakova L."/>
            <person name="Wipf D."/>
            <person name="Zambonelli A."/>
            <person name="Paolocci F."/>
            <person name="Nowrousian M."/>
            <person name="Ottonello S."/>
            <person name="Baldrian P."/>
            <person name="Spatafora J.W."/>
            <person name="Henrissat B."/>
            <person name="Nagy L.G."/>
            <person name="Aury J.M."/>
            <person name="Wincker P."/>
            <person name="Grigoriev I.V."/>
            <person name="Bonfante P."/>
            <person name="Martin F.M."/>
        </authorList>
    </citation>
    <scope>NUCLEOTIDE SEQUENCE [LARGE SCALE GENOMIC DNA]</scope>
    <source>
        <strain evidence="1 2">ATCC MYA-4762</strain>
    </source>
</reference>
<dbReference type="GO" id="GO:0009306">
    <property type="term" value="P:protein secretion"/>
    <property type="evidence" value="ECO:0007669"/>
    <property type="project" value="TreeGrafter"/>
</dbReference>
<protein>
    <submittedName>
        <fullName evidence="1">DUF833-domain-containing protein</fullName>
    </submittedName>
</protein>
<dbReference type="InterPro" id="IPR008551">
    <property type="entry name" value="TANGO2"/>
</dbReference>
<dbReference type="AlphaFoldDB" id="A0A3N4LL36"/>
<dbReference type="InParanoid" id="A0A3N4LL36"/>
<dbReference type="GO" id="GO:0005794">
    <property type="term" value="C:Golgi apparatus"/>
    <property type="evidence" value="ECO:0007669"/>
    <property type="project" value="TreeGrafter"/>
</dbReference>
<sequence length="374" mass="41903">MCIVLVSTQHPRYPLIILNNRDEFLHRATARASLWDTPETAHIFSGRDLARPERGTWLGVTQQGRITILTNFRESSTAAAIGTRSRGAMVNAFLTAPDTSIRSVKEWVHHLLTADGDEGCKNVGGFSLICGTIRPKRGATDNGERIQLEPLAVISNRMQKAGEANETHWICSKPDQVYALSNDPFESPRPWPKVMLGKDLMRQAVEKAIKEESSEDEMIEAFFGVLSHDTIPKIPGRQTYDTDLESLRHSVFIPAFDVHKESQQSSIPNENCATQSTTPPISIPPPIRNHEVHQICATPTNSDFPSDLHPPNGVPFDSPRVYGTQNQTIILVDRAGRLKYIERTLYNDKAEWVGGVENEDRDIVYEFQIEGWVP</sequence>
<dbReference type="GO" id="GO:0007030">
    <property type="term" value="P:Golgi organization"/>
    <property type="evidence" value="ECO:0007669"/>
    <property type="project" value="TreeGrafter"/>
</dbReference>
<organism evidence="1 2">
    <name type="scientific">Terfezia boudieri ATCC MYA-4762</name>
    <dbReference type="NCBI Taxonomy" id="1051890"/>
    <lineage>
        <taxon>Eukaryota</taxon>
        <taxon>Fungi</taxon>
        <taxon>Dikarya</taxon>
        <taxon>Ascomycota</taxon>
        <taxon>Pezizomycotina</taxon>
        <taxon>Pezizomycetes</taxon>
        <taxon>Pezizales</taxon>
        <taxon>Pezizaceae</taxon>
        <taxon>Terfezia</taxon>
    </lineage>
</organism>